<sequence>MHLRLLLPSLRQSIPNRPSAAAIITDMYRRLLLALSVHLSRIFSPRSSAGFDPDPMDLTLRDECTPRGSIPAKRRALYRTIRVLFGIRPRCLWKRCCYDTPSRYHTARCYHALSWRYELFVIFIALLLFFFRSSSFTPLVQIRTHLMHIQCYC</sequence>
<keyword evidence="1" id="KW-1133">Transmembrane helix</keyword>
<evidence type="ECO:0000313" key="2">
    <source>
        <dbReference type="EMBL" id="KIK03605.1"/>
    </source>
</evidence>
<gene>
    <name evidence="2" type="ORF">K443DRAFT_653003</name>
</gene>
<dbReference type="EMBL" id="KN838578">
    <property type="protein sequence ID" value="KIK03605.1"/>
    <property type="molecule type" value="Genomic_DNA"/>
</dbReference>
<protein>
    <submittedName>
        <fullName evidence="2">Uncharacterized protein</fullName>
    </submittedName>
</protein>
<organism evidence="2 3">
    <name type="scientific">Laccaria amethystina LaAM-08-1</name>
    <dbReference type="NCBI Taxonomy" id="1095629"/>
    <lineage>
        <taxon>Eukaryota</taxon>
        <taxon>Fungi</taxon>
        <taxon>Dikarya</taxon>
        <taxon>Basidiomycota</taxon>
        <taxon>Agaricomycotina</taxon>
        <taxon>Agaricomycetes</taxon>
        <taxon>Agaricomycetidae</taxon>
        <taxon>Agaricales</taxon>
        <taxon>Agaricineae</taxon>
        <taxon>Hydnangiaceae</taxon>
        <taxon>Laccaria</taxon>
    </lineage>
</organism>
<name>A0A0C9WVP4_9AGAR</name>
<feature type="transmembrane region" description="Helical" evidence="1">
    <location>
        <begin position="113"/>
        <end position="131"/>
    </location>
</feature>
<dbReference type="AlphaFoldDB" id="A0A0C9WVP4"/>
<dbReference type="Proteomes" id="UP000054477">
    <property type="component" value="Unassembled WGS sequence"/>
</dbReference>
<accession>A0A0C9WVP4</accession>
<dbReference type="HOGENOM" id="CLU_1713561_0_0_1"/>
<proteinExistence type="predicted"/>
<evidence type="ECO:0000256" key="1">
    <source>
        <dbReference type="SAM" id="Phobius"/>
    </source>
</evidence>
<reference evidence="2 3" key="1">
    <citation type="submission" date="2014-04" db="EMBL/GenBank/DDBJ databases">
        <authorList>
            <consortium name="DOE Joint Genome Institute"/>
            <person name="Kuo A."/>
            <person name="Kohler A."/>
            <person name="Nagy L.G."/>
            <person name="Floudas D."/>
            <person name="Copeland A."/>
            <person name="Barry K.W."/>
            <person name="Cichocki N."/>
            <person name="Veneault-Fourrey C."/>
            <person name="LaButti K."/>
            <person name="Lindquist E.A."/>
            <person name="Lipzen A."/>
            <person name="Lundell T."/>
            <person name="Morin E."/>
            <person name="Murat C."/>
            <person name="Sun H."/>
            <person name="Tunlid A."/>
            <person name="Henrissat B."/>
            <person name="Grigoriev I.V."/>
            <person name="Hibbett D.S."/>
            <person name="Martin F."/>
            <person name="Nordberg H.P."/>
            <person name="Cantor M.N."/>
            <person name="Hua S.X."/>
        </authorList>
    </citation>
    <scope>NUCLEOTIDE SEQUENCE [LARGE SCALE GENOMIC DNA]</scope>
    <source>
        <strain evidence="2 3">LaAM-08-1</strain>
    </source>
</reference>
<evidence type="ECO:0000313" key="3">
    <source>
        <dbReference type="Proteomes" id="UP000054477"/>
    </source>
</evidence>
<keyword evidence="1" id="KW-0812">Transmembrane</keyword>
<keyword evidence="1" id="KW-0472">Membrane</keyword>
<keyword evidence="3" id="KW-1185">Reference proteome</keyword>
<reference evidence="3" key="2">
    <citation type="submission" date="2015-01" db="EMBL/GenBank/DDBJ databases">
        <title>Evolutionary Origins and Diversification of the Mycorrhizal Mutualists.</title>
        <authorList>
            <consortium name="DOE Joint Genome Institute"/>
            <consortium name="Mycorrhizal Genomics Consortium"/>
            <person name="Kohler A."/>
            <person name="Kuo A."/>
            <person name="Nagy L.G."/>
            <person name="Floudas D."/>
            <person name="Copeland A."/>
            <person name="Barry K.W."/>
            <person name="Cichocki N."/>
            <person name="Veneault-Fourrey C."/>
            <person name="LaButti K."/>
            <person name="Lindquist E.A."/>
            <person name="Lipzen A."/>
            <person name="Lundell T."/>
            <person name="Morin E."/>
            <person name="Murat C."/>
            <person name="Riley R."/>
            <person name="Ohm R."/>
            <person name="Sun H."/>
            <person name="Tunlid A."/>
            <person name="Henrissat B."/>
            <person name="Grigoriev I.V."/>
            <person name="Hibbett D.S."/>
            <person name="Martin F."/>
        </authorList>
    </citation>
    <scope>NUCLEOTIDE SEQUENCE [LARGE SCALE GENOMIC DNA]</scope>
    <source>
        <strain evidence="3">LaAM-08-1</strain>
    </source>
</reference>